<sequence length="104" mass="11560">MKNNVSVIVLICELNSGWCYYDDIVVSYCSDRRIPRGTKCSYALSKLLSNGYKLIDTQAMQNCGQIIYTLSKSKTSIPSVPTTPPKPDPCYPCKDDDNDCCSTC</sequence>
<dbReference type="AlphaFoldDB" id="A0A0A0IGJ6"/>
<dbReference type="RefSeq" id="WP_039257582.1">
    <property type="nucleotide sequence ID" value="NZ_JDRY01000034.1"/>
</dbReference>
<dbReference type="Proteomes" id="UP000030014">
    <property type="component" value="Unassembled WGS sequence"/>
</dbReference>
<reference evidence="1 2" key="1">
    <citation type="submission" date="2014-01" db="EMBL/GenBank/DDBJ databases">
        <title>Plasmidome dynamics in the species complex Clostridium novyi sensu lato converts strains of independent lineages into distinctly different pathogens.</title>
        <authorList>
            <person name="Skarin H."/>
            <person name="Segerman B."/>
        </authorList>
    </citation>
    <scope>NUCLEOTIDE SEQUENCE [LARGE SCALE GENOMIC DNA]</scope>
    <source>
        <strain evidence="1 2">DC5</strain>
    </source>
</reference>
<dbReference type="EMBL" id="JDRY01000034">
    <property type="protein sequence ID" value="KGM99376.1"/>
    <property type="molecule type" value="Genomic_DNA"/>
</dbReference>
<proteinExistence type="predicted"/>
<gene>
    <name evidence="1" type="ORF">Z955_07375</name>
</gene>
<protein>
    <submittedName>
        <fullName evidence="1">Uncharacterized protein</fullName>
    </submittedName>
</protein>
<name>A0A0A0IGJ6_CLOBO</name>
<evidence type="ECO:0000313" key="1">
    <source>
        <dbReference type="EMBL" id="KGM99376.1"/>
    </source>
</evidence>
<comment type="caution">
    <text evidence="1">The sequence shown here is derived from an EMBL/GenBank/DDBJ whole genome shotgun (WGS) entry which is preliminary data.</text>
</comment>
<organism evidence="1 2">
    <name type="scientific">Clostridium botulinum C/D str. DC5</name>
    <dbReference type="NCBI Taxonomy" id="1443128"/>
    <lineage>
        <taxon>Bacteria</taxon>
        <taxon>Bacillati</taxon>
        <taxon>Bacillota</taxon>
        <taxon>Clostridia</taxon>
        <taxon>Eubacteriales</taxon>
        <taxon>Clostridiaceae</taxon>
        <taxon>Clostridium</taxon>
    </lineage>
</organism>
<evidence type="ECO:0000313" key="2">
    <source>
        <dbReference type="Proteomes" id="UP000030014"/>
    </source>
</evidence>
<accession>A0A0A0IGJ6</accession>